<dbReference type="EMBL" id="MUBK01000126">
    <property type="protein sequence ID" value="OTA14026.1"/>
    <property type="molecule type" value="Genomic_DNA"/>
</dbReference>
<name>A0A1Y2S5V3_9GAMM</name>
<sequence>MTLHNVLKTVYIDNNDGDFLKYEIVGECEQNIHSVMVYSLEKLTINGTELKVWNKGDDDIELDHLEPPKNGGLQREVRREPYPGKNINSVINECKSHRSRWHRQ</sequence>
<comment type="caution">
    <text evidence="2">The sequence shown here is derived from an EMBL/GenBank/DDBJ whole genome shotgun (WGS) entry which is preliminary data.</text>
</comment>
<dbReference type="Proteomes" id="UP000194204">
    <property type="component" value="Unassembled WGS sequence"/>
</dbReference>
<dbReference type="AlphaFoldDB" id="A0A1Y2S5V3"/>
<gene>
    <name evidence="2" type="ORF">Xbed_03759</name>
</gene>
<accession>A0A1Y2S5V3</accession>
<feature type="region of interest" description="Disordered" evidence="1">
    <location>
        <begin position="64"/>
        <end position="89"/>
    </location>
</feature>
<dbReference type="OrthoDB" id="6468758at2"/>
<keyword evidence="3" id="KW-1185">Reference proteome</keyword>
<evidence type="ECO:0000313" key="2">
    <source>
        <dbReference type="EMBL" id="OTA14026.1"/>
    </source>
</evidence>
<reference evidence="2 3" key="1">
    <citation type="submission" date="2017-01" db="EMBL/GenBank/DDBJ databases">
        <title>Deconstructing symbiosis and pathogenesis requirements using a combined genomic-metabolomic approach.</title>
        <authorList>
            <person name="Tobias N.J."/>
            <person name="Wolff H."/>
            <person name="Djahanschiri B."/>
            <person name="Ebersberger I."/>
            <person name="Bode H.B."/>
        </authorList>
    </citation>
    <scope>NUCLEOTIDE SEQUENCE [LARGE SCALE GENOMIC DNA]</scope>
    <source>
        <strain evidence="2 3">DSM 4764</strain>
    </source>
</reference>
<organism evidence="2 3">
    <name type="scientific">Xenorhabdus beddingii</name>
    <dbReference type="NCBI Taxonomy" id="40578"/>
    <lineage>
        <taxon>Bacteria</taxon>
        <taxon>Pseudomonadati</taxon>
        <taxon>Pseudomonadota</taxon>
        <taxon>Gammaproteobacteria</taxon>
        <taxon>Enterobacterales</taxon>
        <taxon>Morganellaceae</taxon>
        <taxon>Xenorhabdus</taxon>
    </lineage>
</organism>
<evidence type="ECO:0000256" key="1">
    <source>
        <dbReference type="SAM" id="MobiDB-lite"/>
    </source>
</evidence>
<protein>
    <submittedName>
        <fullName evidence="2">Uncharacterized protein</fullName>
    </submittedName>
</protein>
<proteinExistence type="predicted"/>
<evidence type="ECO:0000313" key="3">
    <source>
        <dbReference type="Proteomes" id="UP000194204"/>
    </source>
</evidence>
<dbReference type="RefSeq" id="WP_086114319.1">
    <property type="nucleotide sequence ID" value="NZ_CAWNHF010000031.1"/>
</dbReference>